<protein>
    <submittedName>
        <fullName evidence="1">Uncharacterized protein</fullName>
    </submittedName>
</protein>
<comment type="caution">
    <text evidence="1">The sequence shown here is derived from an EMBL/GenBank/DDBJ whole genome shotgun (WGS) entry which is preliminary data.</text>
</comment>
<evidence type="ECO:0000313" key="1">
    <source>
        <dbReference type="EMBL" id="KAG2376541.1"/>
    </source>
</evidence>
<gene>
    <name evidence="1" type="ORF">HKW66_Vig0241710</name>
</gene>
<reference evidence="1 2" key="1">
    <citation type="submission" date="2020-05" db="EMBL/GenBank/DDBJ databases">
        <title>Vigna angularis (adzuki bean) Var. LongXiaoDou No. 4 denovo assembly.</title>
        <authorList>
            <person name="Xiang H."/>
        </authorList>
    </citation>
    <scope>NUCLEOTIDE SEQUENCE [LARGE SCALE GENOMIC DNA]</scope>
    <source>
        <tissue evidence="1">Leaf</tissue>
    </source>
</reference>
<dbReference type="AlphaFoldDB" id="A0A8T0JKT8"/>
<proteinExistence type="predicted"/>
<dbReference type="Proteomes" id="UP000743370">
    <property type="component" value="Unassembled WGS sequence"/>
</dbReference>
<accession>A0A8T0JKT8</accession>
<name>A0A8T0JKT8_PHAAN</name>
<sequence length="300" mass="33402">MESPNASDDNRPVPKQIRYVSEAQPRLYFQSISLRCCRQSAIDSGISGEGLDAVLHGEFVFATNTSSRVDENSVSEHMNKLKIINEGGTGFSKSDLQNDLRKKLNIKKGRGNNAATKNSTHEVLCQLKNLNVNESVGSNICKSKVDAKPSFENVTTFGKCEMRVDLMEKLEKLNLVKKKEGFVFTGKQDSSGLSFVEFETPVPKVGKEGKLKQKSSKIRMSSSRENLKHYSTTQRWHGEGFVSKESVSQDQLQGSPMDVSQKVEEDCMGTKMVKRTLLKTKHSTYNVNAASAEFCTDIEL</sequence>
<organism evidence="1 2">
    <name type="scientific">Phaseolus angularis</name>
    <name type="common">Azuki bean</name>
    <name type="synonym">Vigna angularis</name>
    <dbReference type="NCBI Taxonomy" id="3914"/>
    <lineage>
        <taxon>Eukaryota</taxon>
        <taxon>Viridiplantae</taxon>
        <taxon>Streptophyta</taxon>
        <taxon>Embryophyta</taxon>
        <taxon>Tracheophyta</taxon>
        <taxon>Spermatophyta</taxon>
        <taxon>Magnoliopsida</taxon>
        <taxon>eudicotyledons</taxon>
        <taxon>Gunneridae</taxon>
        <taxon>Pentapetalae</taxon>
        <taxon>rosids</taxon>
        <taxon>fabids</taxon>
        <taxon>Fabales</taxon>
        <taxon>Fabaceae</taxon>
        <taxon>Papilionoideae</taxon>
        <taxon>50 kb inversion clade</taxon>
        <taxon>NPAAA clade</taxon>
        <taxon>indigoferoid/millettioid clade</taxon>
        <taxon>Phaseoleae</taxon>
        <taxon>Vigna</taxon>
    </lineage>
</organism>
<dbReference type="EMBL" id="JABFOF010000010">
    <property type="protein sequence ID" value="KAG2376541.1"/>
    <property type="molecule type" value="Genomic_DNA"/>
</dbReference>
<evidence type="ECO:0000313" key="2">
    <source>
        <dbReference type="Proteomes" id="UP000743370"/>
    </source>
</evidence>